<comment type="cofactor">
    <cofactor evidence="1">
        <name>Zn(2+)</name>
        <dbReference type="ChEBI" id="CHEBI:29105"/>
    </cofactor>
</comment>
<evidence type="ECO:0000256" key="7">
    <source>
        <dbReference type="PIRNR" id="PIRNR001123"/>
    </source>
</evidence>
<keyword evidence="6" id="KW-0482">Metalloprotease</keyword>
<feature type="domain" description="Peptidase M20 dimerisation" evidence="9">
    <location>
        <begin position="172"/>
        <end position="264"/>
    </location>
</feature>
<dbReference type="InterPro" id="IPR001261">
    <property type="entry name" value="ArgE/DapE_CS"/>
</dbReference>
<comment type="cofactor">
    <cofactor evidence="8">
        <name>a divalent metal cation</name>
        <dbReference type="ChEBI" id="CHEBI:60240"/>
    </cofactor>
    <text evidence="8">Binds 2 divalent metal cations per subunit.</text>
</comment>
<dbReference type="PANTHER" id="PTHR42994">
    <property type="entry name" value="PEPTIDASE T"/>
    <property type="match status" value="1"/>
</dbReference>
<evidence type="ECO:0000313" key="10">
    <source>
        <dbReference type="EMBL" id="KKW26587.1"/>
    </source>
</evidence>
<evidence type="ECO:0000313" key="11">
    <source>
        <dbReference type="Proteomes" id="UP000034913"/>
    </source>
</evidence>
<dbReference type="SUPFAM" id="SSF55031">
    <property type="entry name" value="Bacterial exopeptidase dimerisation domain"/>
    <property type="match status" value="1"/>
</dbReference>
<dbReference type="PIRSF" id="PIRSF001123">
    <property type="entry name" value="PepA_GA"/>
    <property type="match status" value="1"/>
</dbReference>
<dbReference type="EMBL" id="LCRB01000003">
    <property type="protein sequence ID" value="KKW26587.1"/>
    <property type="molecule type" value="Genomic_DNA"/>
</dbReference>
<sequence>MKINSQRLSKLFTDLVKIDSPSGEETRVIKYIKKYLRTLNVPAKQDSRGNLYARIPGKTGEAPLVLCAHLDTVEPGRGIVPVFKKGVFTSRGATILGADDKSGVAEILELLTTIKDGFVNERSIEILFTVDEERGATGARAVRPEWLKGREMLILDAGESGKITTAAPFIFEYEVELTGRAAHSGAEPEKGRNALLVAARAIADIPVGRIDDRSTANVGFLASGQAINAVPASATFKGEIRSHERSRADKIFAQTKAAVESAAKPLGVRASIHRELWCEGYCYSHTDPHIKKAVKLMKLVGIRPRLKVSGGASDANTLVGKDFRPLDIGAGYKNPHMTTETVKLKDMVRVVELLQRYVND</sequence>
<gene>
    <name evidence="10" type="ORF">VF00_C0003G0017</name>
</gene>
<dbReference type="Gene3D" id="3.40.630.10">
    <property type="entry name" value="Zn peptidases"/>
    <property type="match status" value="1"/>
</dbReference>
<dbReference type="Proteomes" id="UP000034913">
    <property type="component" value="Unassembled WGS sequence"/>
</dbReference>
<dbReference type="InterPro" id="IPR008007">
    <property type="entry name" value="Peptidase_M42"/>
</dbReference>
<name>A0A0G1ZFD7_UNCK3</name>
<evidence type="ECO:0000256" key="5">
    <source>
        <dbReference type="ARBA" id="ARBA00022833"/>
    </source>
</evidence>
<evidence type="ECO:0000256" key="8">
    <source>
        <dbReference type="PIRSR" id="PIRSR001123-2"/>
    </source>
</evidence>
<comment type="similarity">
    <text evidence="7">Belongs to the peptidase M42 family.</text>
</comment>
<keyword evidence="2" id="KW-0645">Protease</keyword>
<dbReference type="PANTHER" id="PTHR42994:SF2">
    <property type="entry name" value="PEPTIDASE"/>
    <property type="match status" value="1"/>
</dbReference>
<dbReference type="PROSITE" id="PS00759">
    <property type="entry name" value="ARGE_DAPE_CPG2_2"/>
    <property type="match status" value="1"/>
</dbReference>
<dbReference type="InterPro" id="IPR011650">
    <property type="entry name" value="Peptidase_M20_dimer"/>
</dbReference>
<dbReference type="Gene3D" id="3.30.70.360">
    <property type="match status" value="1"/>
</dbReference>
<dbReference type="AlphaFoldDB" id="A0A0G1ZFD7"/>
<protein>
    <submittedName>
        <fullName evidence="10">Peptidase T-like protein</fullName>
    </submittedName>
</protein>
<dbReference type="Pfam" id="PF07687">
    <property type="entry name" value="M20_dimer"/>
    <property type="match status" value="1"/>
</dbReference>
<reference evidence="10 11" key="1">
    <citation type="journal article" date="2015" name="Nature">
        <title>rRNA introns, odd ribosomes, and small enigmatic genomes across a large radiation of phyla.</title>
        <authorList>
            <person name="Brown C.T."/>
            <person name="Hug L.A."/>
            <person name="Thomas B.C."/>
            <person name="Sharon I."/>
            <person name="Castelle C.J."/>
            <person name="Singh A."/>
            <person name="Wilkins M.J."/>
            <person name="Williams K.H."/>
            <person name="Banfield J.F."/>
        </authorList>
    </citation>
    <scope>NUCLEOTIDE SEQUENCE [LARGE SCALE GENOMIC DNA]</scope>
</reference>
<proteinExistence type="inferred from homology"/>
<evidence type="ECO:0000259" key="9">
    <source>
        <dbReference type="Pfam" id="PF07687"/>
    </source>
</evidence>
<dbReference type="GO" id="GO:0006508">
    <property type="term" value="P:proteolysis"/>
    <property type="evidence" value="ECO:0007669"/>
    <property type="project" value="UniProtKB-KW"/>
</dbReference>
<dbReference type="GO" id="GO:0008237">
    <property type="term" value="F:metallopeptidase activity"/>
    <property type="evidence" value="ECO:0007669"/>
    <property type="project" value="UniProtKB-KW"/>
</dbReference>
<dbReference type="InterPro" id="IPR002933">
    <property type="entry name" value="Peptidase_M20"/>
</dbReference>
<comment type="caution">
    <text evidence="10">The sequence shown here is derived from an EMBL/GenBank/DDBJ whole genome shotgun (WGS) entry which is preliminary data.</text>
</comment>
<accession>A0A0G1ZFD7</accession>
<evidence type="ECO:0000256" key="1">
    <source>
        <dbReference type="ARBA" id="ARBA00001947"/>
    </source>
</evidence>
<keyword evidence="4" id="KW-0378">Hydrolase</keyword>
<evidence type="ECO:0000256" key="6">
    <source>
        <dbReference type="ARBA" id="ARBA00023049"/>
    </source>
</evidence>
<organism evidence="10 11">
    <name type="scientific">candidate division Kazan bacterium GW2011_GWB1_52_7</name>
    <dbReference type="NCBI Taxonomy" id="1620414"/>
    <lineage>
        <taxon>Bacteria</taxon>
        <taxon>Bacteria division Kazan-3B-28</taxon>
    </lineage>
</organism>
<keyword evidence="3 8" id="KW-0479">Metal-binding</keyword>
<dbReference type="Pfam" id="PF01546">
    <property type="entry name" value="Peptidase_M20"/>
    <property type="match status" value="1"/>
</dbReference>
<evidence type="ECO:0000256" key="3">
    <source>
        <dbReference type="ARBA" id="ARBA00022723"/>
    </source>
</evidence>
<dbReference type="GO" id="GO:0004177">
    <property type="term" value="F:aminopeptidase activity"/>
    <property type="evidence" value="ECO:0007669"/>
    <property type="project" value="UniProtKB-UniRule"/>
</dbReference>
<feature type="binding site" evidence="8">
    <location>
        <position position="69"/>
    </location>
    <ligand>
        <name>Zn(2+)</name>
        <dbReference type="ChEBI" id="CHEBI:29105"/>
        <label>1</label>
    </ligand>
</feature>
<dbReference type="SUPFAM" id="SSF53187">
    <property type="entry name" value="Zn-dependent exopeptidases"/>
    <property type="match status" value="1"/>
</dbReference>
<dbReference type="PATRIC" id="fig|1620414.3.peg.588"/>
<keyword evidence="5" id="KW-0862">Zinc</keyword>
<evidence type="ECO:0000256" key="4">
    <source>
        <dbReference type="ARBA" id="ARBA00022801"/>
    </source>
</evidence>
<dbReference type="GO" id="GO:0046872">
    <property type="term" value="F:metal ion binding"/>
    <property type="evidence" value="ECO:0007669"/>
    <property type="project" value="UniProtKB-UniRule"/>
</dbReference>
<evidence type="ECO:0000256" key="2">
    <source>
        <dbReference type="ARBA" id="ARBA00022670"/>
    </source>
</evidence>
<dbReference type="InterPro" id="IPR036264">
    <property type="entry name" value="Bact_exopeptidase_dim_dom"/>
</dbReference>